<protein>
    <submittedName>
        <fullName evidence="1">Uncharacterized protein</fullName>
    </submittedName>
</protein>
<reference evidence="1" key="1">
    <citation type="submission" date="2019-11" db="EMBL/GenBank/DDBJ databases">
        <title>Nori genome reveals adaptations in red seaweeds to the harsh intertidal environment.</title>
        <authorList>
            <person name="Wang D."/>
            <person name="Mao Y."/>
        </authorList>
    </citation>
    <scope>NUCLEOTIDE SEQUENCE</scope>
    <source>
        <tissue evidence="1">Gametophyte</tissue>
    </source>
</reference>
<name>A0ACC3BM34_PYRYE</name>
<keyword evidence="2" id="KW-1185">Reference proteome</keyword>
<sequence length="569" mass="61918">MSVFAGEELCELLARGHASRGLRGALSYGRPAWCEGGGLELNPPAVRRSNEAVCLWPDPRAGAPLCQPLPRSSSHPARDSLLVLLSIPLLQPPPSPPTPPLPHHVYWSGNSFLSLTRPDHVILDSIASYREPACPTRRRAARPSGRAGPTCRRRWRSWVASLHPGDNCWRAWTMAFVVATPVQAGRIPLRLAVDRPWTGEPVRGRLAAAAVRRPAWCHGGGAPLLRRRGSRVGPSVEPPRCQHTSESEPPDYSTGWVPEKDDNYDEVNVFSLGPASNNDLTTLLTLAPVTDAQVALKMSVTCGQASSIKDALRNKKLSSAALAAMRPSTHDLLLAFLEAQSAFITKAAVTHVSSAVYHARVWFRTSGGGDGSGVELNVDARPSDAIVLATRCKAPLFINKTLLATRGLPLSQAKSEVTRGLTERVVYASAVMSTRSVVAAVRRQPEHLQLAKLKMELDLAVRLERFGEAARLRDQLSKLCPIELLQVELNEAVREERFADAVDLRDKIQLWRLRMLHWEQHCDDDDEEAGLRGDLSAGDGGALGGDWGANTDDGGGKSGGGREKRQRNQ</sequence>
<proteinExistence type="predicted"/>
<dbReference type="Proteomes" id="UP000798662">
    <property type="component" value="Chromosome 1"/>
</dbReference>
<evidence type="ECO:0000313" key="2">
    <source>
        <dbReference type="Proteomes" id="UP000798662"/>
    </source>
</evidence>
<evidence type="ECO:0000313" key="1">
    <source>
        <dbReference type="EMBL" id="KAK1858688.1"/>
    </source>
</evidence>
<accession>A0ACC3BM34</accession>
<organism evidence="1 2">
    <name type="scientific">Pyropia yezoensis</name>
    <name type="common">Susabi-nori</name>
    <name type="synonym">Porphyra yezoensis</name>
    <dbReference type="NCBI Taxonomy" id="2788"/>
    <lineage>
        <taxon>Eukaryota</taxon>
        <taxon>Rhodophyta</taxon>
        <taxon>Bangiophyceae</taxon>
        <taxon>Bangiales</taxon>
        <taxon>Bangiaceae</taxon>
        <taxon>Pyropia</taxon>
    </lineage>
</organism>
<gene>
    <name evidence="1" type="ORF">I4F81_001289</name>
</gene>
<dbReference type="EMBL" id="CM020618">
    <property type="protein sequence ID" value="KAK1858688.1"/>
    <property type="molecule type" value="Genomic_DNA"/>
</dbReference>
<comment type="caution">
    <text evidence="1">The sequence shown here is derived from an EMBL/GenBank/DDBJ whole genome shotgun (WGS) entry which is preliminary data.</text>
</comment>